<dbReference type="AlphaFoldDB" id="A0A329Y5Q3"/>
<accession>A0A329Y5Q3</accession>
<comment type="caution">
    <text evidence="2">The sequence shown here is derived from an EMBL/GenBank/DDBJ whole genome shotgun (WGS) entry which is preliminary data.</text>
</comment>
<feature type="coiled-coil region" evidence="1">
    <location>
        <begin position="42"/>
        <end position="69"/>
    </location>
</feature>
<sequence>MAETEIHDMFVIGLRNAHAMENEALSMMRPQLPRMERYPEVAAKLEQHISETQDQIIRLEHILEELDENYLSVNDMVLSFNGATAVMSHAGMGDAVLKDAFADFAFENYEIAAYKSLLTIADAGNFREAKDALQASLAEEQSMARWLDDNLPLVTQKFLLMWEGDGPLGTQR</sequence>
<dbReference type="Proteomes" id="UP000251205">
    <property type="component" value="Unassembled WGS sequence"/>
</dbReference>
<name>A0A329Y5Q3_RHITR</name>
<evidence type="ECO:0000313" key="3">
    <source>
        <dbReference type="Proteomes" id="UP000251205"/>
    </source>
</evidence>
<evidence type="ECO:0000256" key="1">
    <source>
        <dbReference type="SAM" id="Coils"/>
    </source>
</evidence>
<dbReference type="RefSeq" id="WP_112345184.1">
    <property type="nucleotide sequence ID" value="NZ_QMKK01000054.1"/>
</dbReference>
<dbReference type="Pfam" id="PF05974">
    <property type="entry name" value="DUF892"/>
    <property type="match status" value="1"/>
</dbReference>
<dbReference type="SUPFAM" id="SSF47240">
    <property type="entry name" value="Ferritin-like"/>
    <property type="match status" value="1"/>
</dbReference>
<keyword evidence="1" id="KW-0175">Coiled coil</keyword>
<dbReference type="InterPro" id="IPR012347">
    <property type="entry name" value="Ferritin-like"/>
</dbReference>
<dbReference type="InterPro" id="IPR010287">
    <property type="entry name" value="DUF892_YciF-like"/>
</dbReference>
<protein>
    <submittedName>
        <fullName evidence="2">Uncharacterized protein</fullName>
    </submittedName>
</protein>
<dbReference type="EMBL" id="QMKK01000054">
    <property type="protein sequence ID" value="RAX38697.1"/>
    <property type="molecule type" value="Genomic_DNA"/>
</dbReference>
<evidence type="ECO:0000313" key="2">
    <source>
        <dbReference type="EMBL" id="RAX38697.1"/>
    </source>
</evidence>
<dbReference type="InterPro" id="IPR009078">
    <property type="entry name" value="Ferritin-like_SF"/>
</dbReference>
<proteinExistence type="predicted"/>
<organism evidence="2 3">
    <name type="scientific">Rhizobium tropici</name>
    <dbReference type="NCBI Taxonomy" id="398"/>
    <lineage>
        <taxon>Bacteria</taxon>
        <taxon>Pseudomonadati</taxon>
        <taxon>Pseudomonadota</taxon>
        <taxon>Alphaproteobacteria</taxon>
        <taxon>Hyphomicrobiales</taxon>
        <taxon>Rhizobiaceae</taxon>
        <taxon>Rhizobium/Agrobacterium group</taxon>
        <taxon>Rhizobium</taxon>
    </lineage>
</organism>
<gene>
    <name evidence="2" type="ORF">DQ393_26690</name>
</gene>
<dbReference type="Gene3D" id="1.20.1260.10">
    <property type="match status" value="1"/>
</dbReference>
<dbReference type="OrthoDB" id="7273732at2"/>
<reference evidence="2 3" key="1">
    <citation type="submission" date="2018-06" db="EMBL/GenBank/DDBJ databases">
        <title>Whole Genome Sequence of an efficient microsymbiont, Rhizobium tropici.</title>
        <authorList>
            <person name="Srinivasan R."/>
            <person name="Singh H.V."/>
            <person name="Srivastava R."/>
            <person name="Kumari B."/>
            <person name="Radhakrishna A."/>
        </authorList>
    </citation>
    <scope>NUCLEOTIDE SEQUENCE [LARGE SCALE GENOMIC DNA]</scope>
    <source>
        <strain evidence="2 3">IGFRI Rhizo-19</strain>
    </source>
</reference>